<feature type="compositionally biased region" description="Basic and acidic residues" evidence="1">
    <location>
        <begin position="100"/>
        <end position="110"/>
    </location>
</feature>
<accession>A0A7S4AG04</accession>
<name>A0A7S4AG04_9STRA</name>
<evidence type="ECO:0000313" key="2">
    <source>
        <dbReference type="EMBL" id="CAE0714436.1"/>
    </source>
</evidence>
<sequence length="877" mass="96498">MRRTATIDDDRCRRVMRKFRKRRRERTSSIATLTRLRPSLAIGGSEAFQSPRIKRRTTATTASCGITTDETNGNDNGNGNGKDGDNSDDNGNDSYGVKSSRLDHDRDHDQNPGSGFLPQYNDRRFRLNSNSSLNLNHRRRKNRVAWGERIARKRAFGSAKNQNRSSVAPKTPELVHRKPESMHTFSYYSRCTFLDSCCNKVLAVDNRGTLDLIRLAELRSHSHFYSQTNKERTRSASHQKIVTDFELGASLNLQSQQSFAFAHLQALSGGSTVAFGLGDNTLCLLDLEGRTNYTYFDSNCNDNGNSNNNNNNDKLIPVPLSGCTHSSSLQSSLFCAWRTQHPRRTYYRDRRNPKLSIYELCRHRMPTDRNRNRNNIHSGGESANTNGLSDTNCFHTSTISTTSSTSTSIYDDTSGAFSDLHAIDYTSGRERIASPIRFVPGVTPPDDAHWDVLEVHPSSCNRSTNSLLYVAHVDSDYDAFWTQVLDGRVRATTKTTNKTKTTNTNTTKSSGNSRTATAVLIDGTTRDRPGKAEEHTTACAMVTDICMATAHIFCGNYGSTPASEFFDRGLPYAGCSGMSSCVKLWDLRMAKRKKKPTMMKDYPIPADTIALSSSSSSSASSSIFQHATVAVVEPSATIQTRLTSGEGALAFSEASFAGERSGTGCGFAVEKESPFVGSDRVVTNLSAARDSYYSCGTNNNGSTRCGSLIVTTQSRTKSTHIEHSKLDLSGTMRMVRTISQTNPSLGCQPVYAVASSHGYVATCSNRKKNNFAPGDIVVDGSPGDGSSGASTRLCLYDFNEACPPTKSASLEGRRNYSYPKLLRRQQREDPTFRFRMDAFLTDRYGIETELSCIAMNSNGTALLGGSTDGDLFVWRGI</sequence>
<evidence type="ECO:0000256" key="1">
    <source>
        <dbReference type="SAM" id="MobiDB-lite"/>
    </source>
</evidence>
<organism evidence="2">
    <name type="scientific">Pseudo-nitzschia australis</name>
    <dbReference type="NCBI Taxonomy" id="44445"/>
    <lineage>
        <taxon>Eukaryota</taxon>
        <taxon>Sar</taxon>
        <taxon>Stramenopiles</taxon>
        <taxon>Ochrophyta</taxon>
        <taxon>Bacillariophyta</taxon>
        <taxon>Bacillariophyceae</taxon>
        <taxon>Bacillariophycidae</taxon>
        <taxon>Bacillariales</taxon>
        <taxon>Bacillariaceae</taxon>
        <taxon>Pseudo-nitzschia</taxon>
    </lineage>
</organism>
<dbReference type="AlphaFoldDB" id="A0A7S4AG04"/>
<feature type="region of interest" description="Disordered" evidence="1">
    <location>
        <begin position="42"/>
        <end position="123"/>
    </location>
</feature>
<protein>
    <submittedName>
        <fullName evidence="2">Uncharacterized protein</fullName>
    </submittedName>
</protein>
<dbReference type="EMBL" id="HBIX01009414">
    <property type="protein sequence ID" value="CAE0714436.1"/>
    <property type="molecule type" value="Transcribed_RNA"/>
</dbReference>
<reference evidence="2" key="1">
    <citation type="submission" date="2021-01" db="EMBL/GenBank/DDBJ databases">
        <authorList>
            <person name="Corre E."/>
            <person name="Pelletier E."/>
            <person name="Niang G."/>
            <person name="Scheremetjew M."/>
            <person name="Finn R."/>
            <person name="Kale V."/>
            <person name="Holt S."/>
            <person name="Cochrane G."/>
            <person name="Meng A."/>
            <person name="Brown T."/>
            <person name="Cohen L."/>
        </authorList>
    </citation>
    <scope>NUCLEOTIDE SEQUENCE</scope>
    <source>
        <strain evidence="2">10249 10 AB</strain>
    </source>
</reference>
<proteinExistence type="predicted"/>
<gene>
    <name evidence="2" type="ORF">PAUS00366_LOCUS7188</name>
</gene>